<gene>
    <name evidence="2" type="ORF">BgramDRAFT_2063</name>
</gene>
<dbReference type="Proteomes" id="UP000005045">
    <property type="component" value="Unassembled WGS sequence"/>
</dbReference>
<dbReference type="GeneID" id="97000610"/>
<name>B1FXJ5_PARG4</name>
<organism evidence="2 3">
    <name type="scientific">Paraburkholderia graminis (strain ATCC 700544 / DSM 17151 / LMG 18924 / NCIMB 13744 / C4D1M)</name>
    <dbReference type="NCBI Taxonomy" id="396598"/>
    <lineage>
        <taxon>Bacteria</taxon>
        <taxon>Pseudomonadati</taxon>
        <taxon>Pseudomonadota</taxon>
        <taxon>Betaproteobacteria</taxon>
        <taxon>Burkholderiales</taxon>
        <taxon>Burkholderiaceae</taxon>
        <taxon>Paraburkholderia</taxon>
    </lineage>
</organism>
<comment type="caution">
    <text evidence="2">The sequence shown here is derived from an EMBL/GenBank/DDBJ whole genome shotgun (WGS) entry which is preliminary data.</text>
</comment>
<sequence>MERIKLQHPLAGNNAVSTAALRTDFSAAAKGQDLGQTSWKVQRRHECSPLSGRIQSLLEAMTGDPCFVRRGVLLEHAPGTLNPVTWLDCLAVTPFGVFVVDQYDWTGTVTRSSSEEEVVLHEKPGVVSIQTSPLRRAKPALRYLRSVVGHCGCPVESIAVFADSSCTLDPALPVNLLQAIELRHFMRSRLNQFRDSHARFAAAANIAANLQSRTADWGEGG</sequence>
<keyword evidence="3" id="KW-1185">Reference proteome</keyword>
<dbReference type="AlphaFoldDB" id="B1FXJ5"/>
<evidence type="ECO:0000259" key="1">
    <source>
        <dbReference type="Pfam" id="PF08378"/>
    </source>
</evidence>
<dbReference type="OrthoDB" id="5782056at2"/>
<dbReference type="EMBL" id="ABLD01000004">
    <property type="protein sequence ID" value="EDT11538.1"/>
    <property type="molecule type" value="Genomic_DNA"/>
</dbReference>
<accession>B1FXJ5</accession>
<evidence type="ECO:0000313" key="2">
    <source>
        <dbReference type="EMBL" id="EDT11538.1"/>
    </source>
</evidence>
<protein>
    <recommendedName>
        <fullName evidence="1">NERD domain-containing protein</fullName>
    </recommendedName>
</protein>
<feature type="domain" description="NERD" evidence="1">
    <location>
        <begin position="58"/>
        <end position="161"/>
    </location>
</feature>
<reference evidence="2 3" key="1">
    <citation type="submission" date="2008-03" db="EMBL/GenBank/DDBJ databases">
        <title>Sequencing of the draft genome and assembly of Burkholderia graminis C4D1M.</title>
        <authorList>
            <consortium name="US DOE Joint Genome Institute (JGI-PGF)"/>
            <person name="Copeland A."/>
            <person name="Lucas S."/>
            <person name="Lapidus A."/>
            <person name="Glavina del Rio T."/>
            <person name="Dalin E."/>
            <person name="Tice H."/>
            <person name="Bruce D."/>
            <person name="Goodwin L."/>
            <person name="Pitluck S."/>
            <person name="Larimer F."/>
            <person name="Land M.L."/>
            <person name="Hauser L."/>
            <person name="Tiedje J."/>
            <person name="Richardson P."/>
        </authorList>
    </citation>
    <scope>NUCLEOTIDE SEQUENCE [LARGE SCALE GENOMIC DNA]</scope>
    <source>
        <strain evidence="3">ATCC 700544 / DSM 17151 / LMG 18924 / NCIMB 13744 / C4D1M</strain>
    </source>
</reference>
<dbReference type="RefSeq" id="WP_006048621.1">
    <property type="nucleotide sequence ID" value="NZ_ABLD01000004.1"/>
</dbReference>
<evidence type="ECO:0000313" key="3">
    <source>
        <dbReference type="Proteomes" id="UP000005045"/>
    </source>
</evidence>
<proteinExistence type="predicted"/>
<dbReference type="InterPro" id="IPR011528">
    <property type="entry name" value="NERD"/>
</dbReference>
<dbReference type="Pfam" id="PF08378">
    <property type="entry name" value="NERD"/>
    <property type="match status" value="1"/>
</dbReference>